<keyword evidence="2 8" id="KW-0812">Transmembrane</keyword>
<feature type="transmembrane region" description="Helical" evidence="8">
    <location>
        <begin position="235"/>
        <end position="255"/>
    </location>
</feature>
<evidence type="ECO:0000259" key="9">
    <source>
        <dbReference type="PROSITE" id="PS50262"/>
    </source>
</evidence>
<keyword evidence="7" id="KW-0807">Transducer</keyword>
<keyword evidence="3 8" id="KW-1133">Transmembrane helix</keyword>
<organism evidence="10 11">
    <name type="scientific">Porites lobata</name>
    <dbReference type="NCBI Taxonomy" id="104759"/>
    <lineage>
        <taxon>Eukaryota</taxon>
        <taxon>Metazoa</taxon>
        <taxon>Cnidaria</taxon>
        <taxon>Anthozoa</taxon>
        <taxon>Hexacorallia</taxon>
        <taxon>Scleractinia</taxon>
        <taxon>Fungiina</taxon>
        <taxon>Poritidae</taxon>
        <taxon>Porites</taxon>
    </lineage>
</organism>
<feature type="transmembrane region" description="Helical" evidence="8">
    <location>
        <begin position="15"/>
        <end position="41"/>
    </location>
</feature>
<dbReference type="InterPro" id="IPR050125">
    <property type="entry name" value="GPCR_opsins"/>
</dbReference>
<dbReference type="PANTHER" id="PTHR24240">
    <property type="entry name" value="OPSIN"/>
    <property type="match status" value="1"/>
</dbReference>
<evidence type="ECO:0000256" key="4">
    <source>
        <dbReference type="ARBA" id="ARBA00023040"/>
    </source>
</evidence>
<feature type="transmembrane region" description="Helical" evidence="8">
    <location>
        <begin position="136"/>
        <end position="155"/>
    </location>
</feature>
<sequence>MAISSYELHGERPLYAYYGSSMFIILTLGLLGNTLTLIILFHPHHRKKRMTSMMVNLCAADLLVCLLGYTVAVSYNTTDFANTGEAPVLCFWLAIVNCVTGLASIASLTAMAVLSYRGIARNEFSQQNRMSRKLEVLLISGTWIYAIMLTIPPAFGWNRFIPIPSRISCHPDWYSSKLSDQAYIIYLTLFGFFIPLLVIICSFTGIYRYIKNTSVPQGMADGSAQERQRRSIRKTLKIVIAMTMAFFISWFPYAFSSLVGSALGHESISPAYSMIPELMAKASVIYNPIIYVLLNAKFRLTLLNMLSCSWNRVGDNSTDDSDLDNGSTSGGQEMFRNTVGIGHAREA</sequence>
<feature type="transmembrane region" description="Helical" evidence="8">
    <location>
        <begin position="91"/>
        <end position="116"/>
    </location>
</feature>
<feature type="transmembrane region" description="Helical" evidence="8">
    <location>
        <begin position="275"/>
        <end position="294"/>
    </location>
</feature>
<feature type="transmembrane region" description="Helical" evidence="8">
    <location>
        <begin position="53"/>
        <end position="71"/>
    </location>
</feature>
<evidence type="ECO:0000256" key="5">
    <source>
        <dbReference type="ARBA" id="ARBA00023136"/>
    </source>
</evidence>
<reference evidence="10 11" key="1">
    <citation type="submission" date="2022-05" db="EMBL/GenBank/DDBJ databases">
        <authorList>
            <consortium name="Genoscope - CEA"/>
            <person name="William W."/>
        </authorList>
    </citation>
    <scope>NUCLEOTIDE SEQUENCE [LARGE SCALE GENOMIC DNA]</scope>
</reference>
<dbReference type="CDD" id="cd14969">
    <property type="entry name" value="7tmA_Opsins_type2_animals"/>
    <property type="match status" value="1"/>
</dbReference>
<keyword evidence="6" id="KW-0675">Receptor</keyword>
<comment type="subcellular location">
    <subcellularLocation>
        <location evidence="1">Membrane</location>
        <topology evidence="1">Multi-pass membrane protein</topology>
    </subcellularLocation>
</comment>
<dbReference type="PRINTS" id="PR00237">
    <property type="entry name" value="GPCRRHODOPSN"/>
</dbReference>
<evidence type="ECO:0000256" key="2">
    <source>
        <dbReference type="ARBA" id="ARBA00022692"/>
    </source>
</evidence>
<dbReference type="PROSITE" id="PS50262">
    <property type="entry name" value="G_PROTEIN_RECEP_F1_2"/>
    <property type="match status" value="1"/>
</dbReference>
<dbReference type="Proteomes" id="UP001159405">
    <property type="component" value="Unassembled WGS sequence"/>
</dbReference>
<evidence type="ECO:0000256" key="8">
    <source>
        <dbReference type="SAM" id="Phobius"/>
    </source>
</evidence>
<evidence type="ECO:0000256" key="7">
    <source>
        <dbReference type="ARBA" id="ARBA00023224"/>
    </source>
</evidence>
<evidence type="ECO:0000256" key="3">
    <source>
        <dbReference type="ARBA" id="ARBA00022989"/>
    </source>
</evidence>
<dbReference type="InterPro" id="IPR000276">
    <property type="entry name" value="GPCR_Rhodpsn"/>
</dbReference>
<comment type="caution">
    <text evidence="10">The sequence shown here is derived from an EMBL/GenBank/DDBJ whole genome shotgun (WGS) entry which is preliminary data.</text>
</comment>
<proteinExistence type="predicted"/>
<dbReference type="Gene3D" id="1.20.1070.10">
    <property type="entry name" value="Rhodopsin 7-helix transmembrane proteins"/>
    <property type="match status" value="1"/>
</dbReference>
<dbReference type="Pfam" id="PF00001">
    <property type="entry name" value="7tm_1"/>
    <property type="match status" value="1"/>
</dbReference>
<name>A0ABN8PSG0_9CNID</name>
<keyword evidence="11" id="KW-1185">Reference proteome</keyword>
<gene>
    <name evidence="10" type="ORF">PLOB_00047505</name>
</gene>
<evidence type="ECO:0000256" key="6">
    <source>
        <dbReference type="ARBA" id="ARBA00023170"/>
    </source>
</evidence>
<feature type="transmembrane region" description="Helical" evidence="8">
    <location>
        <begin position="183"/>
        <end position="210"/>
    </location>
</feature>
<keyword evidence="4" id="KW-0297">G-protein coupled receptor</keyword>
<evidence type="ECO:0000313" key="10">
    <source>
        <dbReference type="EMBL" id="CAH3149836.1"/>
    </source>
</evidence>
<accession>A0ABN8PSG0</accession>
<evidence type="ECO:0000256" key="1">
    <source>
        <dbReference type="ARBA" id="ARBA00004141"/>
    </source>
</evidence>
<dbReference type="EMBL" id="CALNXK010000087">
    <property type="protein sequence ID" value="CAH3149836.1"/>
    <property type="molecule type" value="Genomic_DNA"/>
</dbReference>
<feature type="domain" description="G-protein coupled receptors family 1 profile" evidence="9">
    <location>
        <begin position="32"/>
        <end position="291"/>
    </location>
</feature>
<dbReference type="SUPFAM" id="SSF81321">
    <property type="entry name" value="Family A G protein-coupled receptor-like"/>
    <property type="match status" value="1"/>
</dbReference>
<keyword evidence="5 8" id="KW-0472">Membrane</keyword>
<dbReference type="InterPro" id="IPR017452">
    <property type="entry name" value="GPCR_Rhodpsn_7TM"/>
</dbReference>
<protein>
    <recommendedName>
        <fullName evidence="9">G-protein coupled receptors family 1 profile domain-containing protein</fullName>
    </recommendedName>
</protein>
<evidence type="ECO:0000313" key="11">
    <source>
        <dbReference type="Proteomes" id="UP001159405"/>
    </source>
</evidence>